<dbReference type="PANTHER" id="PTHR11271">
    <property type="entry name" value="GUANINE DEAMINASE"/>
    <property type="match status" value="1"/>
</dbReference>
<feature type="domain" description="Formimidoylglutamate deiminase N-terminal" evidence="6">
    <location>
        <begin position="1"/>
        <end position="45"/>
    </location>
</feature>
<dbReference type="Pfam" id="PF01979">
    <property type="entry name" value="Amidohydro_1"/>
    <property type="match status" value="1"/>
</dbReference>
<dbReference type="AlphaFoldDB" id="A0A1I3I9S9"/>
<sequence>MAAIHAENALLPEGLARDVRIVFSATGIESVTPGATAQAGDERHSFVVPTMANLHSHAFQRAMAGLAETRGPAEDSFWSWRTEMYRLALSMSPDDVQAVAAQLYMEMLEAGFCRVGEFHYLHHDKDGAPYADPAEMAVRIAAASVETGISLTLLPVFYAHSGFGGAAPIEGQRRFIHDLDGFARLIERSSEIFSDVSGSVLGVAPHSLRAVTPQELDTVTQLLPNKPVHIHVAEQIKEVEDCVAWSGKRPVEWLLDNADVNEHWCLIHATHMSDDETTGMARSGAIAGLCPITEANLGDGVFNAPGFIANGGRFGVGSDSNILISLPEELRTLEYSQRLLRRSRNVVAEPGQSTGVSLYQHALAGGAQATGAVGGILAGAPADLLALDTSPAAYLPAHKVLDHFVFARDIGVDCVWVRGRKLVESGRHRDHDRISARFRKTMSHLAD</sequence>
<accession>A0A1I3I9S9</accession>
<dbReference type="NCBIfam" id="NF006684">
    <property type="entry name" value="PRK09229.1-5"/>
    <property type="match status" value="1"/>
</dbReference>
<evidence type="ECO:0000256" key="2">
    <source>
        <dbReference type="ARBA" id="ARBA00022723"/>
    </source>
</evidence>
<dbReference type="OrthoDB" id="9796020at2"/>
<protein>
    <submittedName>
        <fullName evidence="7">Formiminoglutamate deiminase</fullName>
    </submittedName>
</protein>
<dbReference type="GO" id="GO:0046872">
    <property type="term" value="F:metal ion binding"/>
    <property type="evidence" value="ECO:0007669"/>
    <property type="project" value="UniProtKB-KW"/>
</dbReference>
<dbReference type="CDD" id="cd01313">
    <property type="entry name" value="Met_dep_hydrolase_E"/>
    <property type="match status" value="1"/>
</dbReference>
<reference evidence="8" key="1">
    <citation type="submission" date="2016-10" db="EMBL/GenBank/DDBJ databases">
        <authorList>
            <person name="Varghese N."/>
            <person name="Submissions S."/>
        </authorList>
    </citation>
    <scope>NUCLEOTIDE SEQUENCE [LARGE SCALE GENOMIC DNA]</scope>
    <source>
        <strain evidence="8">DSM 21857</strain>
    </source>
</reference>
<dbReference type="InterPro" id="IPR006680">
    <property type="entry name" value="Amidohydro-rel"/>
</dbReference>
<dbReference type="PANTHER" id="PTHR11271:SF48">
    <property type="entry name" value="AMIDOHYDROLASE-RELATED DOMAIN-CONTAINING PROTEIN"/>
    <property type="match status" value="1"/>
</dbReference>
<gene>
    <name evidence="7" type="ORF">SAMN03080618_00463</name>
</gene>
<evidence type="ECO:0000259" key="6">
    <source>
        <dbReference type="Pfam" id="PF22429"/>
    </source>
</evidence>
<dbReference type="NCBIfam" id="NF006683">
    <property type="entry name" value="PRK09229.1-4"/>
    <property type="match status" value="1"/>
</dbReference>
<dbReference type="GO" id="GO:0005829">
    <property type="term" value="C:cytosol"/>
    <property type="evidence" value="ECO:0007669"/>
    <property type="project" value="TreeGrafter"/>
</dbReference>
<dbReference type="InterPro" id="IPR051607">
    <property type="entry name" value="Metallo-dep_hydrolases"/>
</dbReference>
<evidence type="ECO:0000256" key="1">
    <source>
        <dbReference type="ARBA" id="ARBA00001947"/>
    </source>
</evidence>
<dbReference type="Pfam" id="PF22429">
    <property type="entry name" value="HutF_N"/>
    <property type="match status" value="1"/>
</dbReference>
<dbReference type="RefSeq" id="WP_091518096.1">
    <property type="nucleotide sequence ID" value="NZ_FORF01000002.1"/>
</dbReference>
<dbReference type="NCBIfam" id="TIGR02022">
    <property type="entry name" value="hutF"/>
    <property type="match status" value="1"/>
</dbReference>
<evidence type="ECO:0000313" key="8">
    <source>
        <dbReference type="Proteomes" id="UP000242763"/>
    </source>
</evidence>
<name>A0A1I3I9S9_9HYPH</name>
<evidence type="ECO:0000256" key="4">
    <source>
        <dbReference type="ARBA" id="ARBA00022833"/>
    </source>
</evidence>
<dbReference type="Proteomes" id="UP000242763">
    <property type="component" value="Unassembled WGS sequence"/>
</dbReference>
<proteinExistence type="predicted"/>
<feature type="domain" description="Amidohydrolase-related" evidence="5">
    <location>
        <begin position="46"/>
        <end position="420"/>
    </location>
</feature>
<dbReference type="SUPFAM" id="SSF51338">
    <property type="entry name" value="Composite domain of metallo-dependent hydrolases"/>
    <property type="match status" value="1"/>
</dbReference>
<evidence type="ECO:0000313" key="7">
    <source>
        <dbReference type="EMBL" id="SFI44587.1"/>
    </source>
</evidence>
<dbReference type="STRING" id="1121003.SAMN03080618_00463"/>
<dbReference type="InterPro" id="IPR055156">
    <property type="entry name" value="HutF-like_N"/>
</dbReference>
<evidence type="ECO:0000259" key="5">
    <source>
        <dbReference type="Pfam" id="PF01979"/>
    </source>
</evidence>
<dbReference type="InterPro" id="IPR010252">
    <property type="entry name" value="HutF"/>
</dbReference>
<dbReference type="InterPro" id="IPR011059">
    <property type="entry name" value="Metal-dep_hydrolase_composite"/>
</dbReference>
<dbReference type="GO" id="GO:0019239">
    <property type="term" value="F:deaminase activity"/>
    <property type="evidence" value="ECO:0007669"/>
    <property type="project" value="TreeGrafter"/>
</dbReference>
<comment type="cofactor">
    <cofactor evidence="1">
        <name>Zn(2+)</name>
        <dbReference type="ChEBI" id="CHEBI:29105"/>
    </cofactor>
</comment>
<dbReference type="SUPFAM" id="SSF51556">
    <property type="entry name" value="Metallo-dependent hydrolases"/>
    <property type="match status" value="1"/>
</dbReference>
<keyword evidence="8" id="KW-1185">Reference proteome</keyword>
<keyword evidence="4" id="KW-0862">Zinc</keyword>
<organism evidence="7 8">
    <name type="scientific">Aquamicrobium aerolatum DSM 21857</name>
    <dbReference type="NCBI Taxonomy" id="1121003"/>
    <lineage>
        <taxon>Bacteria</taxon>
        <taxon>Pseudomonadati</taxon>
        <taxon>Pseudomonadota</taxon>
        <taxon>Alphaproteobacteria</taxon>
        <taxon>Hyphomicrobiales</taxon>
        <taxon>Phyllobacteriaceae</taxon>
        <taxon>Aerobium</taxon>
    </lineage>
</organism>
<keyword evidence="3" id="KW-0378">Hydrolase</keyword>
<dbReference type="InterPro" id="IPR032466">
    <property type="entry name" value="Metal_Hydrolase"/>
</dbReference>
<evidence type="ECO:0000256" key="3">
    <source>
        <dbReference type="ARBA" id="ARBA00022801"/>
    </source>
</evidence>
<dbReference type="Gene3D" id="3.20.20.140">
    <property type="entry name" value="Metal-dependent hydrolases"/>
    <property type="match status" value="1"/>
</dbReference>
<keyword evidence="2" id="KW-0479">Metal-binding</keyword>
<dbReference type="Gene3D" id="2.30.40.10">
    <property type="entry name" value="Urease, subunit C, domain 1"/>
    <property type="match status" value="1"/>
</dbReference>
<dbReference type="EMBL" id="FORF01000002">
    <property type="protein sequence ID" value="SFI44587.1"/>
    <property type="molecule type" value="Genomic_DNA"/>
</dbReference>